<dbReference type="InterPro" id="IPR025139">
    <property type="entry name" value="DUF4062"/>
</dbReference>
<feature type="domain" description="DUF4062" evidence="1">
    <location>
        <begin position="9"/>
        <end position="88"/>
    </location>
</feature>
<evidence type="ECO:0000259" key="1">
    <source>
        <dbReference type="Pfam" id="PF13271"/>
    </source>
</evidence>
<reference evidence="2 3" key="1">
    <citation type="submission" date="2024-04" db="EMBL/GenBank/DDBJ databases">
        <title>Draft genome sequence of Thalassolituus maritimus NBRC 116585.</title>
        <authorList>
            <person name="Miyakawa T."/>
            <person name="Kusuya Y."/>
            <person name="Miura T."/>
        </authorList>
    </citation>
    <scope>NUCLEOTIDE SEQUENCE [LARGE SCALE GENOMIC DNA]</scope>
    <source>
        <strain evidence="2 3">5NW40-0001</strain>
    </source>
</reference>
<dbReference type="Pfam" id="PF13271">
    <property type="entry name" value="DUF4062"/>
    <property type="match status" value="1"/>
</dbReference>
<proteinExistence type="predicted"/>
<dbReference type="RefSeq" id="WP_353295436.1">
    <property type="nucleotide sequence ID" value="NZ_BAABWH010000006.1"/>
</dbReference>
<dbReference type="EMBL" id="BAABWH010000006">
    <property type="protein sequence ID" value="GAA6146229.1"/>
    <property type="molecule type" value="Genomic_DNA"/>
</dbReference>
<dbReference type="Proteomes" id="UP001481413">
    <property type="component" value="Unassembled WGS sequence"/>
</dbReference>
<keyword evidence="3" id="KW-1185">Reference proteome</keyword>
<evidence type="ECO:0000313" key="2">
    <source>
        <dbReference type="EMBL" id="GAA6146229.1"/>
    </source>
</evidence>
<name>A0ABQ0A1H9_9GAMM</name>
<comment type="caution">
    <text evidence="2">The sequence shown here is derived from an EMBL/GenBank/DDBJ whole genome shotgun (WGS) entry which is preliminary data.</text>
</comment>
<protein>
    <recommendedName>
        <fullName evidence="1">DUF4062 domain-containing protein</fullName>
    </recommendedName>
</protein>
<accession>A0ABQ0A1H9</accession>
<gene>
    <name evidence="2" type="ORF">NBRC116585_23470</name>
</gene>
<evidence type="ECO:0000313" key="3">
    <source>
        <dbReference type="Proteomes" id="UP001481413"/>
    </source>
</evidence>
<sequence>MSHGSHLLVYVSSLAPDAEARFEVDRQIALAGAVSTGLAWDDRYAPYDWELVKRQIAQADAFLLLLGESYGATTPTGISYQHRELVHAQSLHKPVYHLTHTSMDGREANDIRLNELRQQVRAQIGGKIWHLKDELTVHARTLVQSWTKDVSVLRSLKDDSAQVESQARSHLQAVRNTPRTLPERKTIELMTQANVYRGGNLAPQLLKLPMKTDRIWRSILPLLRLGTSEDRLRSHMEQVLAAEVKARLLSEHPGSHAVDGVKIERNQFRKLLKDWAGGGFVVDMKQGARTIWSLPA</sequence>
<organism evidence="2 3">
    <name type="scientific">Thalassolituus maritimus</name>
    <dbReference type="NCBI Taxonomy" id="484498"/>
    <lineage>
        <taxon>Bacteria</taxon>
        <taxon>Pseudomonadati</taxon>
        <taxon>Pseudomonadota</taxon>
        <taxon>Gammaproteobacteria</taxon>
        <taxon>Oceanospirillales</taxon>
        <taxon>Oceanospirillaceae</taxon>
        <taxon>Thalassolituus</taxon>
    </lineage>
</organism>